<proteinExistence type="predicted"/>
<dbReference type="EMBL" id="NESN01000001">
    <property type="protein sequence ID" value="PUE55577.1"/>
    <property type="molecule type" value="Genomic_DNA"/>
</dbReference>
<sequence>MQSYYPERFERDMGTSETEWLTALPRALGEHAFELGTGQARVQIDDGHLQLQWRILPPRVIALLRLQRLAVSFVFEGVEEDARQRFMKRFDLTMQRGGG</sequence>
<name>A0A315FQM9_9BURK</name>
<protein>
    <submittedName>
        <fullName evidence="1">Uncharacterized protein</fullName>
    </submittedName>
</protein>
<dbReference type="AlphaFoldDB" id="A0A315FQM9"/>
<reference evidence="1 2" key="1">
    <citation type="submission" date="2017-04" db="EMBL/GenBank/DDBJ databases">
        <title>Unexpected and diverse lifestyles within the genus Limnohabitans.</title>
        <authorList>
            <person name="Kasalicky V."/>
            <person name="Mehrshad M."/>
            <person name="Andrei S.-A."/>
            <person name="Salcher M."/>
            <person name="Kratochvilova H."/>
            <person name="Simek K."/>
            <person name="Ghai R."/>
        </authorList>
    </citation>
    <scope>NUCLEOTIDE SEQUENCE [LARGE SCALE GENOMIC DNA]</scope>
    <source>
        <strain evidence="1 2">II-B4</strain>
    </source>
</reference>
<dbReference type="RefSeq" id="WP_108311566.1">
    <property type="nucleotide sequence ID" value="NZ_NESN01000001.1"/>
</dbReference>
<dbReference type="Proteomes" id="UP000250790">
    <property type="component" value="Unassembled WGS sequence"/>
</dbReference>
<accession>A0A315FQM9</accession>
<dbReference type="OrthoDB" id="8687690at2"/>
<keyword evidence="2" id="KW-1185">Reference proteome</keyword>
<evidence type="ECO:0000313" key="1">
    <source>
        <dbReference type="EMBL" id="PUE55577.1"/>
    </source>
</evidence>
<comment type="caution">
    <text evidence="1">The sequence shown here is derived from an EMBL/GenBank/DDBJ whole genome shotgun (WGS) entry which is preliminary data.</text>
</comment>
<organism evidence="1 2">
    <name type="scientific">Limnohabitans parvus II-B4</name>
    <dbReference type="NCBI Taxonomy" id="1293052"/>
    <lineage>
        <taxon>Bacteria</taxon>
        <taxon>Pseudomonadati</taxon>
        <taxon>Pseudomonadota</taxon>
        <taxon>Betaproteobacteria</taxon>
        <taxon>Burkholderiales</taxon>
        <taxon>Comamonadaceae</taxon>
        <taxon>Limnohabitans</taxon>
    </lineage>
</organism>
<evidence type="ECO:0000313" key="2">
    <source>
        <dbReference type="Proteomes" id="UP000250790"/>
    </source>
</evidence>
<gene>
    <name evidence="1" type="ORF">B9Z37_03220</name>
</gene>